<dbReference type="EMBL" id="MU157915">
    <property type="protein sequence ID" value="KAF9523522.1"/>
    <property type="molecule type" value="Genomic_DNA"/>
</dbReference>
<comment type="caution">
    <text evidence="1">The sequence shown here is derived from an EMBL/GenBank/DDBJ whole genome shotgun (WGS) entry which is preliminary data.</text>
</comment>
<evidence type="ECO:0000313" key="2">
    <source>
        <dbReference type="Proteomes" id="UP000807306"/>
    </source>
</evidence>
<name>A0A9P6E6N7_9AGAR</name>
<proteinExistence type="predicted"/>
<organism evidence="1 2">
    <name type="scientific">Crepidotus variabilis</name>
    <dbReference type="NCBI Taxonomy" id="179855"/>
    <lineage>
        <taxon>Eukaryota</taxon>
        <taxon>Fungi</taxon>
        <taxon>Dikarya</taxon>
        <taxon>Basidiomycota</taxon>
        <taxon>Agaricomycotina</taxon>
        <taxon>Agaricomycetes</taxon>
        <taxon>Agaricomycetidae</taxon>
        <taxon>Agaricales</taxon>
        <taxon>Agaricineae</taxon>
        <taxon>Crepidotaceae</taxon>
        <taxon>Crepidotus</taxon>
    </lineage>
</organism>
<keyword evidence="2" id="KW-1185">Reference proteome</keyword>
<gene>
    <name evidence="1" type="ORF">CPB83DRAFT_910563</name>
</gene>
<protein>
    <recommendedName>
        <fullName evidence="3">F-box domain-containing protein</fullName>
    </recommendedName>
</protein>
<dbReference type="Proteomes" id="UP000807306">
    <property type="component" value="Unassembled WGS sequence"/>
</dbReference>
<evidence type="ECO:0000313" key="1">
    <source>
        <dbReference type="EMBL" id="KAF9523522.1"/>
    </source>
</evidence>
<dbReference type="AlphaFoldDB" id="A0A9P6E6N7"/>
<reference evidence="1" key="1">
    <citation type="submission" date="2020-11" db="EMBL/GenBank/DDBJ databases">
        <authorList>
            <consortium name="DOE Joint Genome Institute"/>
            <person name="Ahrendt S."/>
            <person name="Riley R."/>
            <person name="Andreopoulos W."/>
            <person name="Labutti K."/>
            <person name="Pangilinan J."/>
            <person name="Ruiz-Duenas F.J."/>
            <person name="Barrasa J.M."/>
            <person name="Sanchez-Garcia M."/>
            <person name="Camarero S."/>
            <person name="Miyauchi S."/>
            <person name="Serrano A."/>
            <person name="Linde D."/>
            <person name="Babiker R."/>
            <person name="Drula E."/>
            <person name="Ayuso-Fernandez I."/>
            <person name="Pacheco R."/>
            <person name="Padilla G."/>
            <person name="Ferreira P."/>
            <person name="Barriuso J."/>
            <person name="Kellner H."/>
            <person name="Castanera R."/>
            <person name="Alfaro M."/>
            <person name="Ramirez L."/>
            <person name="Pisabarro A.G."/>
            <person name="Kuo A."/>
            <person name="Tritt A."/>
            <person name="Lipzen A."/>
            <person name="He G."/>
            <person name="Yan M."/>
            <person name="Ng V."/>
            <person name="Cullen D."/>
            <person name="Martin F."/>
            <person name="Rosso M.-N."/>
            <person name="Henrissat B."/>
            <person name="Hibbett D."/>
            <person name="Martinez A.T."/>
            <person name="Grigoriev I.V."/>
        </authorList>
    </citation>
    <scope>NUCLEOTIDE SEQUENCE</scope>
    <source>
        <strain evidence="1">CBS 506.95</strain>
    </source>
</reference>
<evidence type="ECO:0008006" key="3">
    <source>
        <dbReference type="Google" id="ProtNLM"/>
    </source>
</evidence>
<accession>A0A9P6E6N7</accession>
<sequence length="487" mass="54921">MTTLELAFQTFTLAPCSELTAPTLRLLDFPHELLSSVLEHLSSISDRKSLSICARICRRLQSPSQELLFALWEPKTSCETDTLESLKNLSAILDESPHLGRYIRSFWVFLGRLSDNNCSPSNTMYFGHAHRPSYSFEKPSTASNAYQYTSRILPRLTHLKTLFIKPLGFEVATVNWTSKVDVPMDVRNALGRVLRGADLNSVIVESVDGFDLGVFGEVDRIKAIEFYGTTLAAQDYIDSSVSSPIFRDHKCRLNSMTYYLGSGNASSTFVDYCLDSQRCILSLNSLTHLHLRDPGDRSGLNLLSGLLEHCSATLVHLELLYNTETDSRWEPPNLAPLSYLKSLRLTLWLSPSFLRLPEITHQDRCQQVLQILNTMKPDSPSNLGYQLPDYQISCLPPVPLVSLALSFNVRHRFDVVDKLLSKHKWDRLDEGLVSLKKKGTVSLNEVEIIYRAKVSEDMIWKREGEQATLPDLRAQGVNVSLSMESLC</sequence>